<comment type="caution">
    <text evidence="8">The sequence shown here is derived from an EMBL/GenBank/DDBJ whole genome shotgun (WGS) entry which is preliminary data.</text>
</comment>
<proteinExistence type="predicted"/>
<accession>A0A1Y1VAI2</accession>
<feature type="chain" id="PRO_5011005057" description="G-protein coupled receptors family 3 profile domain-containing protein" evidence="6">
    <location>
        <begin position="24"/>
        <end position="838"/>
    </location>
</feature>
<organism evidence="8 9">
    <name type="scientific">Piromyces finnis</name>
    <dbReference type="NCBI Taxonomy" id="1754191"/>
    <lineage>
        <taxon>Eukaryota</taxon>
        <taxon>Fungi</taxon>
        <taxon>Fungi incertae sedis</taxon>
        <taxon>Chytridiomycota</taxon>
        <taxon>Chytridiomycota incertae sedis</taxon>
        <taxon>Neocallimastigomycetes</taxon>
        <taxon>Neocallimastigales</taxon>
        <taxon>Neocallimastigaceae</taxon>
        <taxon>Piromyces</taxon>
    </lineage>
</organism>
<dbReference type="GO" id="GO:0016020">
    <property type="term" value="C:membrane"/>
    <property type="evidence" value="ECO:0007669"/>
    <property type="project" value="UniProtKB-SubCell"/>
</dbReference>
<keyword evidence="3 5" id="KW-1133">Transmembrane helix</keyword>
<feature type="domain" description="G-protein coupled receptors family 3 profile" evidence="7">
    <location>
        <begin position="468"/>
        <end position="701"/>
    </location>
</feature>
<reference evidence="8 9" key="2">
    <citation type="submission" date="2016-08" db="EMBL/GenBank/DDBJ databases">
        <title>Pervasive Adenine N6-methylation of Active Genes in Fungi.</title>
        <authorList>
            <consortium name="DOE Joint Genome Institute"/>
            <person name="Mondo S.J."/>
            <person name="Dannebaum R.O."/>
            <person name="Kuo R.C."/>
            <person name="Labutti K."/>
            <person name="Haridas S."/>
            <person name="Kuo A."/>
            <person name="Salamov A."/>
            <person name="Ahrendt S.R."/>
            <person name="Lipzen A."/>
            <person name="Sullivan W."/>
            <person name="Andreopoulos W.B."/>
            <person name="Clum A."/>
            <person name="Lindquist E."/>
            <person name="Daum C."/>
            <person name="Ramamoorthy G.K."/>
            <person name="Gryganskyi A."/>
            <person name="Culley D."/>
            <person name="Magnuson J.K."/>
            <person name="James T.Y."/>
            <person name="O'Malley M.A."/>
            <person name="Stajich J.E."/>
            <person name="Spatafora J.W."/>
            <person name="Visel A."/>
            <person name="Grigoriev I.V."/>
        </authorList>
    </citation>
    <scope>NUCLEOTIDE SEQUENCE [LARGE SCALE GENOMIC DNA]</scope>
    <source>
        <strain evidence="9">finn</strain>
    </source>
</reference>
<gene>
    <name evidence="8" type="ORF">BCR36DRAFT_412079</name>
</gene>
<sequence>MLFNYTTFTTLVLLFYSLVNVYAQNIAIFLKQPDMQNAFDVLSWEQKYEDLINEYLTTHNVNNPELKNVKVELYFYEYLPINIDHTSEYLEFIKEAITHWGNSTIDMMILDDRYLFNDVALIECDSIELYYKSRTPTRDHLLDMTPFIKDKSVLEYHDARLLNDGKLDDKIYGLPFELDFDYLYYHTTNEKAKAIVDMMNKLTWDELLLLSRFQSKEPFYIALGDEDDVLNLFLEYTNNKYNLSKDLDESFYNVFYNGTAKYLLNSFKDFINTYTDNNYNKTLRVSLDDVYTSFMKKETLFFRGKASHHNHFNALNKNYNTSIAFTLPPKYTSTLTEKFLVINKHSKIDPKILTEVALQLTSKEIQYLRAKTFGSIPTYDFNVENDKIFTSYCKDFENNCQNLKYLNKIYVKDIFQSRYSPPLFETRLLLPSVIKKFITGNYTLDETISVFKNVKELSTTGIDFYINIIYIVTTIGILYSLSVIYYIHRFNKHPYIKVISPIFCVMIIFGYIMSMIEPLMLLPPYFILKCKILSVYEIISASFIIVPMLAVTFRIYYIIKSDTVSMMDLNNKRLFIIIISVILVTLIYKVIMFISDEFYYMSFGYIVQSRLPYCFNANNKIINRIDDIYLFISFIALVAIAIQTGRVSTKFGSINYIYAIIIFNVANFVFVKVFIYLSTKGYTFHFLIISILFVLLCCICIHILVGTRINYIKHNNKLGIAIDTSKYSNNSDLIGYVAIRKNNTFNFFDWLKNLLPYTKGTTMDTTMMTTTTTSNELNDDLFIDNTTSNNYRRYKSQSFSTFNSKNYLKLFNSSSPTNENATSYYSKDLPIQNKFLFK</sequence>
<name>A0A1Y1VAI2_9FUNG</name>
<dbReference type="Proteomes" id="UP000193719">
    <property type="component" value="Unassembled WGS sequence"/>
</dbReference>
<evidence type="ECO:0000256" key="1">
    <source>
        <dbReference type="ARBA" id="ARBA00004141"/>
    </source>
</evidence>
<feature type="transmembrane region" description="Helical" evidence="5">
    <location>
        <begin position="574"/>
        <end position="594"/>
    </location>
</feature>
<keyword evidence="9" id="KW-1185">Reference proteome</keyword>
<feature type="transmembrane region" description="Helical" evidence="5">
    <location>
        <begin position="533"/>
        <end position="553"/>
    </location>
</feature>
<protein>
    <recommendedName>
        <fullName evidence="7">G-protein coupled receptors family 3 profile domain-containing protein</fullName>
    </recommendedName>
</protein>
<feature type="transmembrane region" description="Helical" evidence="5">
    <location>
        <begin position="628"/>
        <end position="644"/>
    </location>
</feature>
<reference evidence="8 9" key="1">
    <citation type="submission" date="2016-08" db="EMBL/GenBank/DDBJ databases">
        <title>Genomes of anaerobic fungi encode conserved fungal cellulosomes for biomass hydrolysis.</title>
        <authorList>
            <consortium name="DOE Joint Genome Institute"/>
            <person name="Haitjema C.H."/>
            <person name="Gilmore S.P."/>
            <person name="Henske J.K."/>
            <person name="Solomon K.V."/>
            <person name="De Groot R."/>
            <person name="Kuo A."/>
            <person name="Mondo S.J."/>
            <person name="Salamov A.A."/>
            <person name="Labutti K."/>
            <person name="Zhao Z."/>
            <person name="Chiniquy J."/>
            <person name="Barry K."/>
            <person name="Brewer H.M."/>
            <person name="Purvine S.O."/>
            <person name="Wright A.T."/>
            <person name="Boxma B."/>
            <person name="Van Alen T."/>
            <person name="Hackstein J.H."/>
            <person name="Baker S.E."/>
            <person name="Grigoriev I.V."/>
            <person name="O'Malley M.A."/>
        </authorList>
    </citation>
    <scope>NUCLEOTIDE SEQUENCE [LARGE SCALE GENOMIC DNA]</scope>
    <source>
        <strain evidence="9">finn</strain>
    </source>
</reference>
<feature type="transmembrane region" description="Helical" evidence="5">
    <location>
        <begin position="494"/>
        <end position="513"/>
    </location>
</feature>
<keyword evidence="4 5" id="KW-0472">Membrane</keyword>
<evidence type="ECO:0000256" key="3">
    <source>
        <dbReference type="ARBA" id="ARBA00022989"/>
    </source>
</evidence>
<dbReference type="Gene3D" id="3.40.190.10">
    <property type="entry name" value="Periplasmic binding protein-like II"/>
    <property type="match status" value="1"/>
</dbReference>
<dbReference type="AlphaFoldDB" id="A0A1Y1VAI2"/>
<keyword evidence="2 5" id="KW-0812">Transmembrane</keyword>
<evidence type="ECO:0000256" key="4">
    <source>
        <dbReference type="ARBA" id="ARBA00023136"/>
    </source>
</evidence>
<evidence type="ECO:0000256" key="5">
    <source>
        <dbReference type="SAM" id="Phobius"/>
    </source>
</evidence>
<feature type="signal peptide" evidence="6">
    <location>
        <begin position="1"/>
        <end position="23"/>
    </location>
</feature>
<evidence type="ECO:0000313" key="8">
    <source>
        <dbReference type="EMBL" id="ORX51098.1"/>
    </source>
</evidence>
<dbReference type="STRING" id="1754191.A0A1Y1VAI2"/>
<evidence type="ECO:0000256" key="6">
    <source>
        <dbReference type="SAM" id="SignalP"/>
    </source>
</evidence>
<feature type="transmembrane region" description="Helical" evidence="5">
    <location>
        <begin position="464"/>
        <end position="487"/>
    </location>
</feature>
<dbReference type="GO" id="GO:0004930">
    <property type="term" value="F:G protein-coupled receptor activity"/>
    <property type="evidence" value="ECO:0007669"/>
    <property type="project" value="InterPro"/>
</dbReference>
<evidence type="ECO:0000256" key="2">
    <source>
        <dbReference type="ARBA" id="ARBA00022692"/>
    </source>
</evidence>
<evidence type="ECO:0000259" key="7">
    <source>
        <dbReference type="Pfam" id="PF00003"/>
    </source>
</evidence>
<feature type="transmembrane region" description="Helical" evidence="5">
    <location>
        <begin position="683"/>
        <end position="705"/>
    </location>
</feature>
<feature type="transmembrane region" description="Helical" evidence="5">
    <location>
        <begin position="656"/>
        <end position="677"/>
    </location>
</feature>
<comment type="subcellular location">
    <subcellularLocation>
        <location evidence="1">Membrane</location>
        <topology evidence="1">Multi-pass membrane protein</topology>
    </subcellularLocation>
</comment>
<evidence type="ECO:0000313" key="9">
    <source>
        <dbReference type="Proteomes" id="UP000193719"/>
    </source>
</evidence>
<dbReference type="InterPro" id="IPR017978">
    <property type="entry name" value="GPCR_3_C"/>
</dbReference>
<dbReference type="Pfam" id="PF00003">
    <property type="entry name" value="7tm_3"/>
    <property type="match status" value="1"/>
</dbReference>
<dbReference type="OrthoDB" id="5597995at2759"/>
<dbReference type="EMBL" id="MCFH01000019">
    <property type="protein sequence ID" value="ORX51098.1"/>
    <property type="molecule type" value="Genomic_DNA"/>
</dbReference>
<dbReference type="SUPFAM" id="SSF53850">
    <property type="entry name" value="Periplasmic binding protein-like II"/>
    <property type="match status" value="1"/>
</dbReference>
<keyword evidence="6" id="KW-0732">Signal</keyword>